<keyword evidence="3" id="KW-1185">Reference proteome</keyword>
<dbReference type="EMBL" id="BLXT01002362">
    <property type="protein sequence ID" value="GFN93613.1"/>
    <property type="molecule type" value="Genomic_DNA"/>
</dbReference>
<organism evidence="2 3">
    <name type="scientific">Plakobranchus ocellatus</name>
    <dbReference type="NCBI Taxonomy" id="259542"/>
    <lineage>
        <taxon>Eukaryota</taxon>
        <taxon>Metazoa</taxon>
        <taxon>Spiralia</taxon>
        <taxon>Lophotrochozoa</taxon>
        <taxon>Mollusca</taxon>
        <taxon>Gastropoda</taxon>
        <taxon>Heterobranchia</taxon>
        <taxon>Euthyneura</taxon>
        <taxon>Panpulmonata</taxon>
        <taxon>Sacoglossa</taxon>
        <taxon>Placobranchoidea</taxon>
        <taxon>Plakobranchidae</taxon>
        <taxon>Plakobranchus</taxon>
    </lineage>
</organism>
<proteinExistence type="predicted"/>
<feature type="region of interest" description="Disordered" evidence="1">
    <location>
        <begin position="255"/>
        <end position="286"/>
    </location>
</feature>
<evidence type="ECO:0000256" key="1">
    <source>
        <dbReference type="SAM" id="MobiDB-lite"/>
    </source>
</evidence>
<evidence type="ECO:0000313" key="3">
    <source>
        <dbReference type="Proteomes" id="UP000735302"/>
    </source>
</evidence>
<protein>
    <submittedName>
        <fullName evidence="2">Uncharacterized protein</fullName>
    </submittedName>
</protein>
<dbReference type="Proteomes" id="UP000735302">
    <property type="component" value="Unassembled WGS sequence"/>
</dbReference>
<reference evidence="2 3" key="1">
    <citation type="journal article" date="2021" name="Elife">
        <title>Chloroplast acquisition without the gene transfer in kleptoplastic sea slugs, Plakobranchus ocellatus.</title>
        <authorList>
            <person name="Maeda T."/>
            <person name="Takahashi S."/>
            <person name="Yoshida T."/>
            <person name="Shimamura S."/>
            <person name="Takaki Y."/>
            <person name="Nagai Y."/>
            <person name="Toyoda A."/>
            <person name="Suzuki Y."/>
            <person name="Arimoto A."/>
            <person name="Ishii H."/>
            <person name="Satoh N."/>
            <person name="Nishiyama T."/>
            <person name="Hasebe M."/>
            <person name="Maruyama T."/>
            <person name="Minagawa J."/>
            <person name="Obokata J."/>
            <person name="Shigenobu S."/>
        </authorList>
    </citation>
    <scope>NUCLEOTIDE SEQUENCE [LARGE SCALE GENOMIC DNA]</scope>
</reference>
<sequence>MNIRPNDKTRLAAIPAASENPNVSKILARGGARRVRAEAEGGGQGRRREDREKMVQGNRTVKRLKDNWKTPKPDHLFSCPSIGAVTRSSPAFNRRLPLSLKFYPSQISPLHLFAPIPYRDLGRSRDQDWLSLASSVNSLGTGYSTEENIDCSYFHGETEFLLSSRLYRGIFTLSLSAEQVLNLHQVLHLKGQKCCLATIGQSLPKLMTIRLFGETSFTDVQTSRSKDLSEKRLLFLPSLVCVVLSQPFSHDFFPRSSQTNRPTYGRPTYGRPTYGRPTYNTKGGKD</sequence>
<feature type="region of interest" description="Disordered" evidence="1">
    <location>
        <begin position="29"/>
        <end position="55"/>
    </location>
</feature>
<name>A0AAV3ZE26_9GAST</name>
<gene>
    <name evidence="2" type="ORF">PoB_002011900</name>
</gene>
<dbReference type="AlphaFoldDB" id="A0AAV3ZE26"/>
<evidence type="ECO:0000313" key="2">
    <source>
        <dbReference type="EMBL" id="GFN93613.1"/>
    </source>
</evidence>
<accession>A0AAV3ZE26</accession>
<comment type="caution">
    <text evidence="2">The sequence shown here is derived from an EMBL/GenBank/DDBJ whole genome shotgun (WGS) entry which is preliminary data.</text>
</comment>